<evidence type="ECO:0000256" key="5">
    <source>
        <dbReference type="ARBA" id="ARBA00022989"/>
    </source>
</evidence>
<dbReference type="GO" id="GO:0016020">
    <property type="term" value="C:membrane"/>
    <property type="evidence" value="ECO:0007669"/>
    <property type="project" value="UniProtKB-SubCell"/>
</dbReference>
<evidence type="ECO:0000256" key="6">
    <source>
        <dbReference type="ARBA" id="ARBA00023136"/>
    </source>
</evidence>
<evidence type="ECO:0000256" key="1">
    <source>
        <dbReference type="ARBA" id="ARBA00004141"/>
    </source>
</evidence>
<dbReference type="AlphaFoldDB" id="K1RT71"/>
<dbReference type="InterPro" id="IPR007110">
    <property type="entry name" value="Ig-like_dom"/>
</dbReference>
<dbReference type="InParanoid" id="K1RT71"/>
<sequence length="626" mass="69698">MIKLLKRKNHLLMKQHLTISHFGHALITHSDDKVAQRERRVWSKYSVNVFSQSTLVNPGDKYVAYCNFPGHGALDIIQNLDVKWFHNGQPLTSLCEFMSTALTQKYSCKILSPQQNNISFELTVLYVQNADAGNLTCEVYEKDERGDILVAMTSVPIQVRENNNEELFEMEVLPGKYAPSCQVTGSVPTASVGIMMGDQIMLGRILDMNDKMGTQFVAEETNFEGYPEFNCTNTSAIVNHTQHRITCEVYDVDGISCNKILWKRGDTGEDYSPGSYNNINVTCREVTDSRIETTLEILQVTAEYFETNFSVICNYPLSKTIEYQLSIPEGDTVPVSPVRWMIAIVAPVVIATWGLKRKSLDRSGAIAGLVVGFILTISNLCFFSSLLTFFVMGSKVTKFKAEQKKKMEHNYKEGGQRNWVQVLCNGGMAAIFGLQYMFHVGCREVVIDFSHHYSPSWLAVSVLGSLACCCGDTFSSELGAVFSKNTEPRLITTFRKVPRGTNGGITLIGSLFSMVGGGLVGLAYYITQIFLLRESFLDRGPPQWPLLIVGLLMGIIGSTVDSLLGATFQYSGFHRKRKCVVEHSGSDVDYISGMELLDNHSVNLLSSLISALISPKIAFELWRLCS</sequence>
<proteinExistence type="inferred from homology"/>
<dbReference type="InterPro" id="IPR036179">
    <property type="entry name" value="Ig-like_dom_sf"/>
</dbReference>
<comment type="subcellular location">
    <subcellularLocation>
        <location evidence="1">Membrane</location>
        <topology evidence="1">Multi-pass membrane protein</topology>
    </subcellularLocation>
</comment>
<dbReference type="Pfam" id="PF01940">
    <property type="entry name" value="DUF92"/>
    <property type="match status" value="1"/>
</dbReference>
<evidence type="ECO:0000256" key="3">
    <source>
        <dbReference type="ARBA" id="ARBA00014258"/>
    </source>
</evidence>
<organism evidence="7">
    <name type="scientific">Magallana gigas</name>
    <name type="common">Pacific oyster</name>
    <name type="synonym">Crassostrea gigas</name>
    <dbReference type="NCBI Taxonomy" id="29159"/>
    <lineage>
        <taxon>Eukaryota</taxon>
        <taxon>Metazoa</taxon>
        <taxon>Spiralia</taxon>
        <taxon>Lophotrochozoa</taxon>
        <taxon>Mollusca</taxon>
        <taxon>Bivalvia</taxon>
        <taxon>Autobranchia</taxon>
        <taxon>Pteriomorphia</taxon>
        <taxon>Ostreida</taxon>
        <taxon>Ostreoidea</taxon>
        <taxon>Ostreidae</taxon>
        <taxon>Magallana</taxon>
    </lineage>
</organism>
<dbReference type="HOGENOM" id="CLU_436975_0_0_1"/>
<accession>K1RT71</accession>
<dbReference type="PANTHER" id="PTHR13353:SF5">
    <property type="entry name" value="TRANSMEMBRANE PROTEIN 19"/>
    <property type="match status" value="1"/>
</dbReference>
<keyword evidence="5" id="KW-1133">Transmembrane helix</keyword>
<comment type="similarity">
    <text evidence="2">Belongs to the TMEM19 family.</text>
</comment>
<dbReference type="PROSITE" id="PS50835">
    <property type="entry name" value="IG_LIKE"/>
    <property type="match status" value="1"/>
</dbReference>
<evidence type="ECO:0000256" key="4">
    <source>
        <dbReference type="ARBA" id="ARBA00022692"/>
    </source>
</evidence>
<gene>
    <name evidence="7" type="ORF">CGI_10017563</name>
</gene>
<dbReference type="SUPFAM" id="SSF48726">
    <property type="entry name" value="Immunoglobulin"/>
    <property type="match status" value="1"/>
</dbReference>
<protein>
    <recommendedName>
        <fullName evidence="3">Transmembrane protein 19</fullName>
    </recommendedName>
</protein>
<dbReference type="PANTHER" id="PTHR13353">
    <property type="entry name" value="TRANSMEMBRANE PROTEIN 19"/>
    <property type="match status" value="1"/>
</dbReference>
<keyword evidence="6" id="KW-0472">Membrane</keyword>
<evidence type="ECO:0000256" key="2">
    <source>
        <dbReference type="ARBA" id="ARBA00009012"/>
    </source>
</evidence>
<name>K1RT71_MAGGI</name>
<dbReference type="EMBL" id="JH816389">
    <property type="protein sequence ID" value="EKC37801.1"/>
    <property type="molecule type" value="Genomic_DNA"/>
</dbReference>
<dbReference type="Gene3D" id="2.60.40.10">
    <property type="entry name" value="Immunoglobulins"/>
    <property type="match status" value="1"/>
</dbReference>
<evidence type="ECO:0000313" key="7">
    <source>
        <dbReference type="EMBL" id="EKC37801.1"/>
    </source>
</evidence>
<dbReference type="InterPro" id="IPR013783">
    <property type="entry name" value="Ig-like_fold"/>
</dbReference>
<keyword evidence="4 7" id="KW-0812">Transmembrane</keyword>
<dbReference type="InterPro" id="IPR002794">
    <property type="entry name" value="DUF92_TMEM19"/>
</dbReference>
<reference evidence="7" key="1">
    <citation type="journal article" date="2012" name="Nature">
        <title>The oyster genome reveals stress adaptation and complexity of shell formation.</title>
        <authorList>
            <person name="Zhang G."/>
            <person name="Fang X."/>
            <person name="Guo X."/>
            <person name="Li L."/>
            <person name="Luo R."/>
            <person name="Xu F."/>
            <person name="Yang P."/>
            <person name="Zhang L."/>
            <person name="Wang X."/>
            <person name="Qi H."/>
            <person name="Xiong Z."/>
            <person name="Que H."/>
            <person name="Xie Y."/>
            <person name="Holland P.W."/>
            <person name="Paps J."/>
            <person name="Zhu Y."/>
            <person name="Wu F."/>
            <person name="Chen Y."/>
            <person name="Wang J."/>
            <person name="Peng C."/>
            <person name="Meng J."/>
            <person name="Yang L."/>
            <person name="Liu J."/>
            <person name="Wen B."/>
            <person name="Zhang N."/>
            <person name="Huang Z."/>
            <person name="Zhu Q."/>
            <person name="Feng Y."/>
            <person name="Mount A."/>
            <person name="Hedgecock D."/>
            <person name="Xu Z."/>
            <person name="Liu Y."/>
            <person name="Domazet-Loso T."/>
            <person name="Du Y."/>
            <person name="Sun X."/>
            <person name="Zhang S."/>
            <person name="Liu B."/>
            <person name="Cheng P."/>
            <person name="Jiang X."/>
            <person name="Li J."/>
            <person name="Fan D."/>
            <person name="Wang W."/>
            <person name="Fu W."/>
            <person name="Wang T."/>
            <person name="Wang B."/>
            <person name="Zhang J."/>
            <person name="Peng Z."/>
            <person name="Li Y."/>
            <person name="Li N."/>
            <person name="Wang J."/>
            <person name="Chen M."/>
            <person name="He Y."/>
            <person name="Tan F."/>
            <person name="Song X."/>
            <person name="Zheng Q."/>
            <person name="Huang R."/>
            <person name="Yang H."/>
            <person name="Du X."/>
            <person name="Chen L."/>
            <person name="Yang M."/>
            <person name="Gaffney P.M."/>
            <person name="Wang S."/>
            <person name="Luo L."/>
            <person name="She Z."/>
            <person name="Ming Y."/>
            <person name="Huang W."/>
            <person name="Zhang S."/>
            <person name="Huang B."/>
            <person name="Zhang Y."/>
            <person name="Qu T."/>
            <person name="Ni P."/>
            <person name="Miao G."/>
            <person name="Wang J."/>
            <person name="Wang Q."/>
            <person name="Steinberg C.E."/>
            <person name="Wang H."/>
            <person name="Li N."/>
            <person name="Qian L."/>
            <person name="Zhang G."/>
            <person name="Li Y."/>
            <person name="Yang H."/>
            <person name="Liu X."/>
            <person name="Wang J."/>
            <person name="Yin Y."/>
            <person name="Wang J."/>
        </authorList>
    </citation>
    <scope>NUCLEOTIDE SEQUENCE [LARGE SCALE GENOMIC DNA]</scope>
    <source>
        <strain evidence="7">05x7-T-G4-1.051#20</strain>
    </source>
</reference>